<dbReference type="EMBL" id="LFYR01001841">
    <property type="protein sequence ID" value="KMZ58944.1"/>
    <property type="molecule type" value="Genomic_DNA"/>
</dbReference>
<protein>
    <submittedName>
        <fullName evidence="3">Uncharacterized protein</fullName>
    </submittedName>
</protein>
<keyword evidence="4" id="KW-1185">Reference proteome</keyword>
<feature type="region of interest" description="Disordered" evidence="1">
    <location>
        <begin position="1"/>
        <end position="74"/>
    </location>
</feature>
<dbReference type="AlphaFoldDB" id="A0A0K9NQ76"/>
<feature type="region of interest" description="Disordered" evidence="1">
    <location>
        <begin position="147"/>
        <end position="276"/>
    </location>
</feature>
<feature type="compositionally biased region" description="Basic and acidic residues" evidence="1">
    <location>
        <begin position="171"/>
        <end position="227"/>
    </location>
</feature>
<evidence type="ECO:0000313" key="4">
    <source>
        <dbReference type="Proteomes" id="UP000036987"/>
    </source>
</evidence>
<gene>
    <name evidence="3" type="ORF">ZOSMA_71G00120</name>
</gene>
<comment type="caution">
    <text evidence="3">The sequence shown here is derived from an EMBL/GenBank/DDBJ whole genome shotgun (WGS) entry which is preliminary data.</text>
</comment>
<evidence type="ECO:0000256" key="1">
    <source>
        <dbReference type="SAM" id="MobiDB-lite"/>
    </source>
</evidence>
<name>A0A0K9NQ76_ZOSMR</name>
<reference evidence="4" key="1">
    <citation type="journal article" date="2016" name="Nature">
        <title>The genome of the seagrass Zostera marina reveals angiosperm adaptation to the sea.</title>
        <authorList>
            <person name="Olsen J.L."/>
            <person name="Rouze P."/>
            <person name="Verhelst B."/>
            <person name="Lin Y.-C."/>
            <person name="Bayer T."/>
            <person name="Collen J."/>
            <person name="Dattolo E."/>
            <person name="De Paoli E."/>
            <person name="Dittami S."/>
            <person name="Maumus F."/>
            <person name="Michel G."/>
            <person name="Kersting A."/>
            <person name="Lauritano C."/>
            <person name="Lohaus R."/>
            <person name="Toepel M."/>
            <person name="Tonon T."/>
            <person name="Vanneste K."/>
            <person name="Amirebrahimi M."/>
            <person name="Brakel J."/>
            <person name="Bostroem C."/>
            <person name="Chovatia M."/>
            <person name="Grimwood J."/>
            <person name="Jenkins J.W."/>
            <person name="Jueterbock A."/>
            <person name="Mraz A."/>
            <person name="Stam W.T."/>
            <person name="Tice H."/>
            <person name="Bornberg-Bauer E."/>
            <person name="Green P.J."/>
            <person name="Pearson G.A."/>
            <person name="Procaccini G."/>
            <person name="Duarte C.M."/>
            <person name="Schmutz J."/>
            <person name="Reusch T.B.H."/>
            <person name="Van de Peer Y."/>
        </authorList>
    </citation>
    <scope>NUCLEOTIDE SEQUENCE [LARGE SCALE GENOMIC DNA]</scope>
    <source>
        <strain evidence="4">cv. Finnish</strain>
    </source>
</reference>
<keyword evidence="2" id="KW-0472">Membrane</keyword>
<feature type="compositionally biased region" description="Basic and acidic residues" evidence="1">
    <location>
        <begin position="239"/>
        <end position="265"/>
    </location>
</feature>
<feature type="compositionally biased region" description="Low complexity" evidence="1">
    <location>
        <begin position="266"/>
        <end position="276"/>
    </location>
</feature>
<evidence type="ECO:0000256" key="2">
    <source>
        <dbReference type="SAM" id="Phobius"/>
    </source>
</evidence>
<keyword evidence="2" id="KW-0812">Transmembrane</keyword>
<dbReference type="Proteomes" id="UP000036987">
    <property type="component" value="Unassembled WGS sequence"/>
</dbReference>
<accession>A0A0K9NQ76</accession>
<feature type="compositionally biased region" description="Basic and acidic residues" evidence="1">
    <location>
        <begin position="16"/>
        <end position="37"/>
    </location>
</feature>
<sequence length="318" mass="36176">MFRSFGFGNRGDDDELKPSTEESIKNENVPEKTKDEPIPEETSNILSDDLIEEVPHIPKKSHSSGEIDPEDDNEQLLNLKEVRDLRRIHSIKRFEEDQNINDVQTENQEKKSDIPLVGNEETLDIVKKAQSDEEEVDIKHVLHSKLQDMRNRGNIVDEESELQLLNSTYENKAKDSSKIKEDLDKPEENKNSFENENQVHEVSHDDEEKTKESSKIKEDLHKPEENKNSMVNENQVDQVSHDDEEKTKEIPSDEKCKCDCTESKENSSSSNKCGSKSGVVEQTSICNTLHSSMALKCTIGVVLLSIFLGVLFGKRILG</sequence>
<organism evidence="3 4">
    <name type="scientific">Zostera marina</name>
    <name type="common">Eelgrass</name>
    <dbReference type="NCBI Taxonomy" id="29655"/>
    <lineage>
        <taxon>Eukaryota</taxon>
        <taxon>Viridiplantae</taxon>
        <taxon>Streptophyta</taxon>
        <taxon>Embryophyta</taxon>
        <taxon>Tracheophyta</taxon>
        <taxon>Spermatophyta</taxon>
        <taxon>Magnoliopsida</taxon>
        <taxon>Liliopsida</taxon>
        <taxon>Zosteraceae</taxon>
        <taxon>Zostera</taxon>
    </lineage>
</organism>
<feature type="compositionally biased region" description="Polar residues" evidence="1">
    <location>
        <begin position="228"/>
        <end position="238"/>
    </location>
</feature>
<keyword evidence="2" id="KW-1133">Transmembrane helix</keyword>
<feature type="transmembrane region" description="Helical" evidence="2">
    <location>
        <begin position="293"/>
        <end position="313"/>
    </location>
</feature>
<proteinExistence type="predicted"/>
<evidence type="ECO:0000313" key="3">
    <source>
        <dbReference type="EMBL" id="KMZ58944.1"/>
    </source>
</evidence>